<dbReference type="Proteomes" id="UP000266723">
    <property type="component" value="Unassembled WGS sequence"/>
</dbReference>
<protein>
    <recommendedName>
        <fullName evidence="4">No apical meristem-associated C-terminal domain-containing protein</fullName>
    </recommendedName>
</protein>
<dbReference type="EMBL" id="QGKV02000649">
    <property type="protein sequence ID" value="KAF3576847.1"/>
    <property type="molecule type" value="Genomic_DNA"/>
</dbReference>
<reference evidence="2 3" key="1">
    <citation type="journal article" date="2020" name="BMC Genomics">
        <title>Intraspecific diversification of the crop wild relative Brassica cretica Lam. using demographic model selection.</title>
        <authorList>
            <person name="Kioukis A."/>
            <person name="Michalopoulou V.A."/>
            <person name="Briers L."/>
            <person name="Pirintsos S."/>
            <person name="Studholme D.J."/>
            <person name="Pavlidis P."/>
            <person name="Sarris P.F."/>
        </authorList>
    </citation>
    <scope>NUCLEOTIDE SEQUENCE [LARGE SCALE GENOMIC DNA]</scope>
    <source>
        <strain evidence="3">cv. PFS-1207/04</strain>
    </source>
</reference>
<evidence type="ECO:0008006" key="4">
    <source>
        <dbReference type="Google" id="ProtNLM"/>
    </source>
</evidence>
<gene>
    <name evidence="2" type="ORF">DY000_02028507</name>
</gene>
<name>A0ABQ7DFR8_BRACR</name>
<proteinExistence type="predicted"/>
<accession>A0ABQ7DFR8</accession>
<evidence type="ECO:0000256" key="1">
    <source>
        <dbReference type="SAM" id="MobiDB-lite"/>
    </source>
</evidence>
<sequence length="116" mass="13098">MKTTLHNQKWCELATAKKEGSLKKRKCQDGGDSETSPPTENKRPPGVKAAKKGSNRTVIGEDDLNKFQSMWTMRQADLAVKERLSQLTLLNSLIGKKEPLAEYEETLKQKLINALW</sequence>
<comment type="caution">
    <text evidence="2">The sequence shown here is derived from an EMBL/GenBank/DDBJ whole genome shotgun (WGS) entry which is preliminary data.</text>
</comment>
<feature type="region of interest" description="Disordered" evidence="1">
    <location>
        <begin position="20"/>
        <end position="55"/>
    </location>
</feature>
<evidence type="ECO:0000313" key="2">
    <source>
        <dbReference type="EMBL" id="KAF3576847.1"/>
    </source>
</evidence>
<organism evidence="2 3">
    <name type="scientific">Brassica cretica</name>
    <name type="common">Mustard</name>
    <dbReference type="NCBI Taxonomy" id="69181"/>
    <lineage>
        <taxon>Eukaryota</taxon>
        <taxon>Viridiplantae</taxon>
        <taxon>Streptophyta</taxon>
        <taxon>Embryophyta</taxon>
        <taxon>Tracheophyta</taxon>
        <taxon>Spermatophyta</taxon>
        <taxon>Magnoliopsida</taxon>
        <taxon>eudicotyledons</taxon>
        <taxon>Gunneridae</taxon>
        <taxon>Pentapetalae</taxon>
        <taxon>rosids</taxon>
        <taxon>malvids</taxon>
        <taxon>Brassicales</taxon>
        <taxon>Brassicaceae</taxon>
        <taxon>Brassiceae</taxon>
        <taxon>Brassica</taxon>
    </lineage>
</organism>
<keyword evidence="3" id="KW-1185">Reference proteome</keyword>
<evidence type="ECO:0000313" key="3">
    <source>
        <dbReference type="Proteomes" id="UP000266723"/>
    </source>
</evidence>